<reference evidence="3" key="1">
    <citation type="submission" date="2020-11" db="EMBL/GenBank/DDBJ databases">
        <authorList>
            <person name="Tran Van P."/>
        </authorList>
    </citation>
    <scope>NUCLEOTIDE SEQUENCE</scope>
</reference>
<sequence length="453" mass="52675">MAQQMTPKMASLETTDDGNEDNRQQPKIYAKNSMDRFGDDLYGLILSYLSLEDRFRCECVSKQFQRTVFESVVDITLSDTFINKILKIKGQLLTRIVIKFTNIKTIDCRIISEKYKKRVPEVLQIFRDNCRHLREIYCNLRENSSQTMSSLLPLITRIGNLCKEFWISGPIINGIDPNSESQSLIHCHRLSHLNINSLSHVFHNTSGQILVNNLTIFELSHYRDKDKELLSAFVAHNQSLKSLTFRTSTKSQETLNEMSVQLSRLPQLRDLRLGFELYSNELSVNETLLTIGLNCKQLQRLTLMSLSCSDYSMQLTLDSLGSYRRLKRLQLQYINIDINADPFKHCQRLTHLELILTPKIAKVLENCHQNCSRLQYLYIYYTEDMIESNRHTYQIDTECLSHISRLPALQMLVFQCYGSTRFNDNDLNAVLSSSPKLKTIEIRLNNRKKLFSK</sequence>
<dbReference type="Gene3D" id="3.80.10.10">
    <property type="entry name" value="Ribonuclease Inhibitor"/>
    <property type="match status" value="1"/>
</dbReference>
<evidence type="ECO:0000259" key="2">
    <source>
        <dbReference type="Pfam" id="PF00646"/>
    </source>
</evidence>
<dbReference type="InterPro" id="IPR036047">
    <property type="entry name" value="F-box-like_dom_sf"/>
</dbReference>
<dbReference type="EMBL" id="OC872075">
    <property type="protein sequence ID" value="CAD7635705.1"/>
    <property type="molecule type" value="Genomic_DNA"/>
</dbReference>
<dbReference type="Pfam" id="PF00646">
    <property type="entry name" value="F-box"/>
    <property type="match status" value="1"/>
</dbReference>
<dbReference type="PANTHER" id="PTHR38926:SF5">
    <property type="entry name" value="F-BOX AND LEUCINE-RICH REPEAT PROTEIN 6"/>
    <property type="match status" value="1"/>
</dbReference>
<name>A0A7R9L6P3_9ACAR</name>
<feature type="region of interest" description="Disordered" evidence="1">
    <location>
        <begin position="1"/>
        <end position="29"/>
    </location>
</feature>
<gene>
    <name evidence="3" type="ORF">OSB1V03_LOCUS16096</name>
</gene>
<evidence type="ECO:0000313" key="4">
    <source>
        <dbReference type="Proteomes" id="UP000759131"/>
    </source>
</evidence>
<dbReference type="SUPFAM" id="SSF52047">
    <property type="entry name" value="RNI-like"/>
    <property type="match status" value="1"/>
</dbReference>
<dbReference type="EMBL" id="CAJPIZ010017500">
    <property type="protein sequence ID" value="CAG2116135.1"/>
    <property type="molecule type" value="Genomic_DNA"/>
</dbReference>
<organism evidence="3">
    <name type="scientific">Medioppia subpectinata</name>
    <dbReference type="NCBI Taxonomy" id="1979941"/>
    <lineage>
        <taxon>Eukaryota</taxon>
        <taxon>Metazoa</taxon>
        <taxon>Ecdysozoa</taxon>
        <taxon>Arthropoda</taxon>
        <taxon>Chelicerata</taxon>
        <taxon>Arachnida</taxon>
        <taxon>Acari</taxon>
        <taxon>Acariformes</taxon>
        <taxon>Sarcoptiformes</taxon>
        <taxon>Oribatida</taxon>
        <taxon>Brachypylina</taxon>
        <taxon>Oppioidea</taxon>
        <taxon>Oppiidae</taxon>
        <taxon>Medioppia</taxon>
    </lineage>
</organism>
<dbReference type="AlphaFoldDB" id="A0A7R9L6P3"/>
<dbReference type="PANTHER" id="PTHR38926">
    <property type="entry name" value="F-BOX DOMAIN CONTAINING PROTEIN, EXPRESSED"/>
    <property type="match status" value="1"/>
</dbReference>
<protein>
    <recommendedName>
        <fullName evidence="2">F-box domain-containing protein</fullName>
    </recommendedName>
</protein>
<dbReference type="Proteomes" id="UP000759131">
    <property type="component" value="Unassembled WGS sequence"/>
</dbReference>
<evidence type="ECO:0000256" key="1">
    <source>
        <dbReference type="SAM" id="MobiDB-lite"/>
    </source>
</evidence>
<evidence type="ECO:0000313" key="3">
    <source>
        <dbReference type="EMBL" id="CAD7635705.1"/>
    </source>
</evidence>
<dbReference type="InterPro" id="IPR032675">
    <property type="entry name" value="LRR_dom_sf"/>
</dbReference>
<accession>A0A7R9L6P3</accession>
<dbReference type="InterPro" id="IPR001810">
    <property type="entry name" value="F-box_dom"/>
</dbReference>
<proteinExistence type="predicted"/>
<dbReference type="SUPFAM" id="SSF81383">
    <property type="entry name" value="F-box domain"/>
    <property type="match status" value="1"/>
</dbReference>
<feature type="domain" description="F-box" evidence="2">
    <location>
        <begin position="39"/>
        <end position="68"/>
    </location>
</feature>
<keyword evidence="4" id="KW-1185">Reference proteome</keyword>